<protein>
    <submittedName>
        <fullName evidence="1">Uncharacterized protein</fullName>
    </submittedName>
</protein>
<proteinExistence type="predicted"/>
<dbReference type="OrthoDB" id="3020383at2759"/>
<evidence type="ECO:0000313" key="1">
    <source>
        <dbReference type="EMBL" id="KIJ97253.1"/>
    </source>
</evidence>
<organism evidence="1 2">
    <name type="scientific">Laccaria amethystina LaAM-08-1</name>
    <dbReference type="NCBI Taxonomy" id="1095629"/>
    <lineage>
        <taxon>Eukaryota</taxon>
        <taxon>Fungi</taxon>
        <taxon>Dikarya</taxon>
        <taxon>Basidiomycota</taxon>
        <taxon>Agaricomycotina</taxon>
        <taxon>Agaricomycetes</taxon>
        <taxon>Agaricomycetidae</taxon>
        <taxon>Agaricales</taxon>
        <taxon>Agaricineae</taxon>
        <taxon>Hydnangiaceae</taxon>
        <taxon>Laccaria</taxon>
    </lineage>
</organism>
<evidence type="ECO:0000313" key="2">
    <source>
        <dbReference type="Proteomes" id="UP000054477"/>
    </source>
</evidence>
<dbReference type="EMBL" id="KN838698">
    <property type="protein sequence ID" value="KIJ97253.1"/>
    <property type="molecule type" value="Genomic_DNA"/>
</dbReference>
<reference evidence="1 2" key="1">
    <citation type="submission" date="2014-04" db="EMBL/GenBank/DDBJ databases">
        <authorList>
            <consortium name="DOE Joint Genome Institute"/>
            <person name="Kuo A."/>
            <person name="Kohler A."/>
            <person name="Nagy L.G."/>
            <person name="Floudas D."/>
            <person name="Copeland A."/>
            <person name="Barry K.W."/>
            <person name="Cichocki N."/>
            <person name="Veneault-Fourrey C."/>
            <person name="LaButti K."/>
            <person name="Lindquist E.A."/>
            <person name="Lipzen A."/>
            <person name="Lundell T."/>
            <person name="Morin E."/>
            <person name="Murat C."/>
            <person name="Sun H."/>
            <person name="Tunlid A."/>
            <person name="Henrissat B."/>
            <person name="Grigoriev I.V."/>
            <person name="Hibbett D.S."/>
            <person name="Martin F."/>
            <person name="Nordberg H.P."/>
            <person name="Cantor M.N."/>
            <person name="Hua S.X."/>
        </authorList>
    </citation>
    <scope>NUCLEOTIDE SEQUENCE [LARGE SCALE GENOMIC DNA]</scope>
    <source>
        <strain evidence="1 2">LaAM-08-1</strain>
    </source>
</reference>
<dbReference type="AlphaFoldDB" id="A0A0C9X7B3"/>
<name>A0A0C9X7B3_9AGAR</name>
<keyword evidence="2" id="KW-1185">Reference proteome</keyword>
<gene>
    <name evidence="1" type="ORF">K443DRAFT_681644</name>
</gene>
<accession>A0A0C9X7B3</accession>
<reference evidence="2" key="2">
    <citation type="submission" date="2015-01" db="EMBL/GenBank/DDBJ databases">
        <title>Evolutionary Origins and Diversification of the Mycorrhizal Mutualists.</title>
        <authorList>
            <consortium name="DOE Joint Genome Institute"/>
            <consortium name="Mycorrhizal Genomics Consortium"/>
            <person name="Kohler A."/>
            <person name="Kuo A."/>
            <person name="Nagy L.G."/>
            <person name="Floudas D."/>
            <person name="Copeland A."/>
            <person name="Barry K.W."/>
            <person name="Cichocki N."/>
            <person name="Veneault-Fourrey C."/>
            <person name="LaButti K."/>
            <person name="Lindquist E.A."/>
            <person name="Lipzen A."/>
            <person name="Lundell T."/>
            <person name="Morin E."/>
            <person name="Murat C."/>
            <person name="Riley R."/>
            <person name="Ohm R."/>
            <person name="Sun H."/>
            <person name="Tunlid A."/>
            <person name="Henrissat B."/>
            <person name="Grigoriev I.V."/>
            <person name="Hibbett D.S."/>
            <person name="Martin F."/>
        </authorList>
    </citation>
    <scope>NUCLEOTIDE SEQUENCE [LARGE SCALE GENOMIC DNA]</scope>
    <source>
        <strain evidence="2">LaAM-08-1</strain>
    </source>
</reference>
<dbReference type="Proteomes" id="UP000054477">
    <property type="component" value="Unassembled WGS sequence"/>
</dbReference>
<sequence length="241" mass="26986">MGAASYLRFVPSPSATIPIDWTKDPEASKKYLLELGWGIDYSEMDRAESDSDSEGSHPHPIKRRPLLMTINDLMKVFHESNFFGHIEPELCMLLDISEFGLAKPSLTEIHLPVGPRFYMRYLAQIWSVLFVLGYRGGITGYSPEISDIEDSYEDVEIARDKALAEDYDVKLCEEVRRVVTAGVAAFKKVAGWEGSTLKSDMQLAQMSEAIMGLPTNHPAHVAMVQGYEILCSGHMVTCEDF</sequence>
<dbReference type="HOGENOM" id="CLU_057157_0_0_1"/>